<proteinExistence type="predicted"/>
<reference evidence="2" key="1">
    <citation type="submission" date="2023-04" db="EMBL/GenBank/DDBJ databases">
        <authorList>
            <consortium name="ELIXIR-Norway"/>
        </authorList>
    </citation>
    <scope>NUCLEOTIDE SEQUENCE [LARGE SCALE GENOMIC DNA]</scope>
</reference>
<feature type="region of interest" description="Disordered" evidence="1">
    <location>
        <begin position="24"/>
        <end position="85"/>
    </location>
</feature>
<evidence type="ECO:0000256" key="1">
    <source>
        <dbReference type="SAM" id="MobiDB-lite"/>
    </source>
</evidence>
<organism evidence="2 3">
    <name type="scientific">Rangifer tarandus platyrhynchus</name>
    <name type="common">Svalbard reindeer</name>
    <dbReference type="NCBI Taxonomy" id="3082113"/>
    <lineage>
        <taxon>Eukaryota</taxon>
        <taxon>Metazoa</taxon>
        <taxon>Chordata</taxon>
        <taxon>Craniata</taxon>
        <taxon>Vertebrata</taxon>
        <taxon>Euteleostomi</taxon>
        <taxon>Mammalia</taxon>
        <taxon>Eutheria</taxon>
        <taxon>Laurasiatheria</taxon>
        <taxon>Artiodactyla</taxon>
        <taxon>Ruminantia</taxon>
        <taxon>Pecora</taxon>
        <taxon>Cervidae</taxon>
        <taxon>Odocoileinae</taxon>
        <taxon>Rangifer</taxon>
    </lineage>
</organism>
<sequence length="168" mass="18317">MVLSCLAALQVQIPEELLFPVAITPGPPETSGNGDQMISHPSSAQVAALGGSRPGPAPSPPHPRSSGSHSPNSKHTQSSHFPVLIPHCQGRPHPLPFNLGRLGLGRLERRRDRRNRQSRFFLPGRGGAQGASLRVRPRIGCARARRRLWIGWARVLGGGGIFRMCWRR</sequence>
<dbReference type="Proteomes" id="UP001176941">
    <property type="component" value="Chromosome 8"/>
</dbReference>
<name>A0ABN9A0S8_RANTA</name>
<evidence type="ECO:0000313" key="3">
    <source>
        <dbReference type="Proteomes" id="UP001176941"/>
    </source>
</evidence>
<keyword evidence="3" id="KW-1185">Reference proteome</keyword>
<feature type="compositionally biased region" description="Low complexity" evidence="1">
    <location>
        <begin position="64"/>
        <end position="73"/>
    </location>
</feature>
<evidence type="ECO:0000313" key="2">
    <source>
        <dbReference type="EMBL" id="CAI9178443.1"/>
    </source>
</evidence>
<accession>A0ABN9A0S8</accession>
<protein>
    <submittedName>
        <fullName evidence="2">Uncharacterized protein</fullName>
    </submittedName>
</protein>
<feature type="compositionally biased region" description="Polar residues" evidence="1">
    <location>
        <begin position="30"/>
        <end position="45"/>
    </location>
</feature>
<gene>
    <name evidence="2" type="ORF">MRATA1EN1_LOCUS27405</name>
</gene>
<dbReference type="EMBL" id="OX459944">
    <property type="protein sequence ID" value="CAI9178443.1"/>
    <property type="molecule type" value="Genomic_DNA"/>
</dbReference>